<evidence type="ECO:0000256" key="1">
    <source>
        <dbReference type="SAM" id="MobiDB-lite"/>
    </source>
</evidence>
<proteinExistence type="predicted"/>
<dbReference type="EMBL" id="JAAGMN010007274">
    <property type="protein sequence ID" value="NEE18265.1"/>
    <property type="molecule type" value="Genomic_DNA"/>
</dbReference>
<keyword evidence="2" id="KW-0472">Membrane</keyword>
<comment type="caution">
    <text evidence="3">The sequence shown here is derived from an EMBL/GenBank/DDBJ whole genome shotgun (WGS) entry which is preliminary data.</text>
</comment>
<evidence type="ECO:0000256" key="2">
    <source>
        <dbReference type="SAM" id="Phobius"/>
    </source>
</evidence>
<name>A0A6G3XKB8_9ACTN</name>
<sequence length="175" mass="17399">MRRRTGAIGTLFAIAAIVPLADPAHARQDLDCRDFAFQEDAQAVFDADPSDPNRLDEDQGRDDGVACEALAHRGIIDPTTSPPSASPSVSPSSSPSASPSVSPSASPSVSSSASPSVSPSAPVTAAPTGAPSQGVRGGLGGAVASGPGDWDLAIGLAFAAGAAVAAGCVVRRRRR</sequence>
<keyword evidence="2" id="KW-0812">Transmembrane</keyword>
<gene>
    <name evidence="3" type="ORF">G3M58_68835</name>
</gene>
<accession>A0A6G3XKB8</accession>
<feature type="region of interest" description="Disordered" evidence="1">
    <location>
        <begin position="43"/>
        <end position="146"/>
    </location>
</feature>
<organism evidence="3">
    <name type="scientific">Streptomyces sp. SID7499</name>
    <dbReference type="NCBI Taxonomy" id="2706086"/>
    <lineage>
        <taxon>Bacteria</taxon>
        <taxon>Bacillati</taxon>
        <taxon>Actinomycetota</taxon>
        <taxon>Actinomycetes</taxon>
        <taxon>Kitasatosporales</taxon>
        <taxon>Streptomycetaceae</taxon>
        <taxon>Streptomyces</taxon>
    </lineage>
</organism>
<protein>
    <submittedName>
        <fullName evidence="3">Excalibur calcium-binding protein</fullName>
    </submittedName>
</protein>
<evidence type="ECO:0000313" key="3">
    <source>
        <dbReference type="EMBL" id="NEE18265.1"/>
    </source>
</evidence>
<feature type="compositionally biased region" description="Low complexity" evidence="1">
    <location>
        <begin position="86"/>
        <end position="134"/>
    </location>
</feature>
<reference evidence="3" key="1">
    <citation type="submission" date="2020-01" db="EMBL/GenBank/DDBJ databases">
        <title>Insect and environment-associated Actinomycetes.</title>
        <authorList>
            <person name="Currrie C."/>
            <person name="Chevrette M."/>
            <person name="Carlson C."/>
            <person name="Stubbendieck R."/>
            <person name="Wendt-Pienkowski E."/>
        </authorList>
    </citation>
    <scope>NUCLEOTIDE SEQUENCE</scope>
    <source>
        <strain evidence="3">SID7499</strain>
    </source>
</reference>
<dbReference type="AlphaFoldDB" id="A0A6G3XKB8"/>
<feature type="compositionally biased region" description="Basic and acidic residues" evidence="1">
    <location>
        <begin position="51"/>
        <end position="75"/>
    </location>
</feature>
<keyword evidence="2" id="KW-1133">Transmembrane helix</keyword>
<feature type="transmembrane region" description="Helical" evidence="2">
    <location>
        <begin position="152"/>
        <end position="170"/>
    </location>
</feature>